<dbReference type="FunFam" id="3.80.10.10:FF:000383">
    <property type="entry name" value="Leucine-rich repeat receptor protein kinase EMS1"/>
    <property type="match status" value="1"/>
</dbReference>
<dbReference type="Pfam" id="PF08263">
    <property type="entry name" value="LRRNT_2"/>
    <property type="match status" value="1"/>
</dbReference>
<evidence type="ECO:0000256" key="3">
    <source>
        <dbReference type="ARBA" id="ARBA00022525"/>
    </source>
</evidence>
<dbReference type="AlphaFoldDB" id="A0AA86VID8"/>
<sequence length="451" mass="49647">MERTTKTIFASFLLCTLLLHLHLSKGVAQEVAKSESEALGEPEKREALEIIIGGGGSPAPSPASPESPCPPPPPKQLSRLEKARRVLLKFKSLIDDPTCYTQNWNENTGTCDFRGVRCATYPNTSEKAVAGLDLNGARVKGLNGCDLPLSTLLGEKQIPELTFFHVNSNGFAGFVPNEITRLPFFFELDLSNNKINGQFPLDALQSNLLVFLDLRFNQLTGPIPSQLFEKDLDVIFINNNQFTQGLPENFGSTPARYLTFANNNLTGPIPKSVGHAPNLTEVLFSGNKFDGCLPFEIGNLKRAVVFDVSNNSLTGPIPLSFGCLKSIQYLNLAHNKFYGCVPDNVCQISSLRNNGNLSLANNYFNEIGPSCWSLIKSKVLDVSNNCIPGLPKQRSSKECYDFYKTKKACPNPSSLYYVPCKSHWGKPSSEVTGPPTEPVTYKTLKPHRLRL</sequence>
<evidence type="ECO:0000313" key="13">
    <source>
        <dbReference type="EMBL" id="CAJ1939545.1"/>
    </source>
</evidence>
<dbReference type="InterPro" id="IPR001611">
    <property type="entry name" value="Leu-rich_rpt"/>
</dbReference>
<evidence type="ECO:0000256" key="1">
    <source>
        <dbReference type="ARBA" id="ARBA00004191"/>
    </source>
</evidence>
<feature type="domain" description="Leucine-rich repeat-containing N-terminal plant-type" evidence="12">
    <location>
        <begin position="84"/>
        <end position="118"/>
    </location>
</feature>
<feature type="region of interest" description="Disordered" evidence="10">
    <location>
        <begin position="52"/>
        <end position="76"/>
    </location>
</feature>
<keyword evidence="8" id="KW-0961">Cell wall biogenesis/degradation</keyword>
<evidence type="ECO:0000256" key="6">
    <source>
        <dbReference type="ARBA" id="ARBA00022737"/>
    </source>
</evidence>
<proteinExistence type="predicted"/>
<keyword evidence="2" id="KW-0134">Cell wall</keyword>
<name>A0AA86VID8_9FABA</name>
<dbReference type="PANTHER" id="PTHR32093:SF131">
    <property type="entry name" value="LEUCINE-RICH REPEAT-CONTAINING N-TERMINAL PLANT-TYPE DOMAIN-CONTAINING PROTEIN"/>
    <property type="match status" value="1"/>
</dbReference>
<dbReference type="SUPFAM" id="SSF52058">
    <property type="entry name" value="L domain-like"/>
    <property type="match status" value="1"/>
</dbReference>
<keyword evidence="7" id="KW-0379">Hydroxylation</keyword>
<feature type="signal peptide" evidence="11">
    <location>
        <begin position="1"/>
        <end position="28"/>
    </location>
</feature>
<evidence type="ECO:0000313" key="14">
    <source>
        <dbReference type="Proteomes" id="UP001189624"/>
    </source>
</evidence>
<dbReference type="Pfam" id="PF00560">
    <property type="entry name" value="LRR_1"/>
    <property type="match status" value="2"/>
</dbReference>
<dbReference type="Gene3D" id="3.80.10.10">
    <property type="entry name" value="Ribonuclease Inhibitor"/>
    <property type="match status" value="2"/>
</dbReference>
<keyword evidence="6" id="KW-0677">Repeat</keyword>
<keyword evidence="5 11" id="KW-0732">Signal</keyword>
<evidence type="ECO:0000259" key="12">
    <source>
        <dbReference type="Pfam" id="PF08263"/>
    </source>
</evidence>
<evidence type="ECO:0000256" key="11">
    <source>
        <dbReference type="SAM" id="SignalP"/>
    </source>
</evidence>
<evidence type="ECO:0000256" key="9">
    <source>
        <dbReference type="ARBA" id="ARBA00041871"/>
    </source>
</evidence>
<evidence type="ECO:0000256" key="10">
    <source>
        <dbReference type="SAM" id="MobiDB-lite"/>
    </source>
</evidence>
<gene>
    <name evidence="13" type="ORF">AYBTSS11_LOCUS9194</name>
</gene>
<dbReference type="GO" id="GO:0071555">
    <property type="term" value="P:cell wall organization"/>
    <property type="evidence" value="ECO:0007669"/>
    <property type="project" value="UniProtKB-KW"/>
</dbReference>
<accession>A0AA86VID8</accession>
<organism evidence="13 14">
    <name type="scientific">Sphenostylis stenocarpa</name>
    <dbReference type="NCBI Taxonomy" id="92480"/>
    <lineage>
        <taxon>Eukaryota</taxon>
        <taxon>Viridiplantae</taxon>
        <taxon>Streptophyta</taxon>
        <taxon>Embryophyta</taxon>
        <taxon>Tracheophyta</taxon>
        <taxon>Spermatophyta</taxon>
        <taxon>Magnoliopsida</taxon>
        <taxon>eudicotyledons</taxon>
        <taxon>Gunneridae</taxon>
        <taxon>Pentapetalae</taxon>
        <taxon>rosids</taxon>
        <taxon>fabids</taxon>
        <taxon>Fabales</taxon>
        <taxon>Fabaceae</taxon>
        <taxon>Papilionoideae</taxon>
        <taxon>50 kb inversion clade</taxon>
        <taxon>NPAAA clade</taxon>
        <taxon>indigoferoid/millettioid clade</taxon>
        <taxon>Phaseoleae</taxon>
        <taxon>Sphenostylis</taxon>
    </lineage>
</organism>
<evidence type="ECO:0000256" key="2">
    <source>
        <dbReference type="ARBA" id="ARBA00022512"/>
    </source>
</evidence>
<dbReference type="EMBL" id="OY731400">
    <property type="protein sequence ID" value="CAJ1939545.1"/>
    <property type="molecule type" value="Genomic_DNA"/>
</dbReference>
<dbReference type="PANTHER" id="PTHR32093">
    <property type="entry name" value="LEUCINE-RICH REPEAT EXTENSIN-LIKE PROTEIN 3-RELATED"/>
    <property type="match status" value="1"/>
</dbReference>
<evidence type="ECO:0000256" key="8">
    <source>
        <dbReference type="ARBA" id="ARBA00023316"/>
    </source>
</evidence>
<evidence type="ECO:0000256" key="5">
    <source>
        <dbReference type="ARBA" id="ARBA00022729"/>
    </source>
</evidence>
<feature type="compositionally biased region" description="Pro residues" evidence="10">
    <location>
        <begin position="59"/>
        <end position="75"/>
    </location>
</feature>
<dbReference type="InterPro" id="IPR013210">
    <property type="entry name" value="LRR_N_plant-typ"/>
</dbReference>
<evidence type="ECO:0000256" key="7">
    <source>
        <dbReference type="ARBA" id="ARBA00023278"/>
    </source>
</evidence>
<keyword evidence="14" id="KW-1185">Reference proteome</keyword>
<protein>
    <recommendedName>
        <fullName evidence="9">Cell wall hydroxyproline-rich glycoprotein</fullName>
    </recommendedName>
</protein>
<dbReference type="Gramene" id="rna-AYBTSS11_LOCUS9194">
    <property type="protein sequence ID" value="CAJ1939545.1"/>
    <property type="gene ID" value="gene-AYBTSS11_LOCUS9194"/>
</dbReference>
<feature type="chain" id="PRO_5041670113" description="Cell wall hydroxyproline-rich glycoprotein" evidence="11">
    <location>
        <begin position="29"/>
        <end position="451"/>
    </location>
</feature>
<reference evidence="13" key="1">
    <citation type="submission" date="2023-10" db="EMBL/GenBank/DDBJ databases">
        <authorList>
            <person name="Domelevo Entfellner J.-B."/>
        </authorList>
    </citation>
    <scope>NUCLEOTIDE SEQUENCE</scope>
</reference>
<dbReference type="InterPro" id="IPR032675">
    <property type="entry name" value="LRR_dom_sf"/>
</dbReference>
<comment type="subcellular location">
    <subcellularLocation>
        <location evidence="1">Secreted</location>
        <location evidence="1">Cell wall</location>
    </subcellularLocation>
</comment>
<dbReference type="InterPro" id="IPR051582">
    <property type="entry name" value="LRR_extensin-like_regulator"/>
</dbReference>
<keyword evidence="4" id="KW-0433">Leucine-rich repeat</keyword>
<keyword evidence="3" id="KW-0964">Secreted</keyword>
<dbReference type="Proteomes" id="UP001189624">
    <property type="component" value="Chromosome 3"/>
</dbReference>
<evidence type="ECO:0000256" key="4">
    <source>
        <dbReference type="ARBA" id="ARBA00022614"/>
    </source>
</evidence>